<feature type="compositionally biased region" description="Polar residues" evidence="1">
    <location>
        <begin position="376"/>
        <end position="395"/>
    </location>
</feature>
<feature type="compositionally biased region" description="Basic and acidic residues" evidence="1">
    <location>
        <begin position="396"/>
        <end position="405"/>
    </location>
</feature>
<feature type="region of interest" description="Disordered" evidence="1">
    <location>
        <begin position="181"/>
        <end position="230"/>
    </location>
</feature>
<feature type="compositionally biased region" description="Basic and acidic residues" evidence="1">
    <location>
        <begin position="195"/>
        <end position="214"/>
    </location>
</feature>
<feature type="region of interest" description="Disordered" evidence="1">
    <location>
        <begin position="266"/>
        <end position="425"/>
    </location>
</feature>
<dbReference type="InterPro" id="IPR019481">
    <property type="entry name" value="TFIIIC_triple_barrel"/>
</dbReference>
<feature type="domain" description="Transcription factor TFIIIC triple barrel" evidence="2">
    <location>
        <begin position="27"/>
        <end position="184"/>
    </location>
</feature>
<feature type="compositionally biased region" description="Low complexity" evidence="1">
    <location>
        <begin position="364"/>
        <end position="375"/>
    </location>
</feature>
<evidence type="ECO:0000313" key="3">
    <source>
        <dbReference type="EMBL" id="KAK0515256.1"/>
    </source>
</evidence>
<sequence>MVDNSPPTIASVAEDDDSEWEYEYHETETETFYVTLDLSSSSSHIRPKRIADVTVPDLRPAVQTSATGRSESNSSAAAGVRRAATAAPAADGAEIAASAINGDDQVGPTLELEDRVQILDFHSPNPIISYRDQIYSCDWTSTIGTDILIIAPELNGPHPVLRQGPGVSVLAVTRLKLSGRPVQLDSRQTTSSETQSHDSKSAPDSSRKPNKISDGKQVTSVKIPDGLAPNRARQNQANFLQRFIAVKAAKGETDEVTVYAQKINQGSGWRSQQHAAAERRASEAGEERDLEEGVGRSPSNRRGRVGRPRRGAWRTSGPRTAKGGLFRDYRPQLWDTEGADIRNDSTLTPKSWDQYEGGESSRHSSIANNAVSSSATPTSQPLAASSLGQQTPSLQRNEEGPRLDTGEGDENDNGQGAEDVEMEDA</sequence>
<gene>
    <name evidence="3" type="ORF">JMJ35_002635</name>
</gene>
<organism evidence="3 4">
    <name type="scientific">Cladonia borealis</name>
    <dbReference type="NCBI Taxonomy" id="184061"/>
    <lineage>
        <taxon>Eukaryota</taxon>
        <taxon>Fungi</taxon>
        <taxon>Dikarya</taxon>
        <taxon>Ascomycota</taxon>
        <taxon>Pezizomycotina</taxon>
        <taxon>Lecanoromycetes</taxon>
        <taxon>OSLEUM clade</taxon>
        <taxon>Lecanoromycetidae</taxon>
        <taxon>Lecanorales</taxon>
        <taxon>Lecanorineae</taxon>
        <taxon>Cladoniaceae</taxon>
        <taxon>Cladonia</taxon>
    </lineage>
</organism>
<dbReference type="Pfam" id="PF10419">
    <property type="entry name" value="TFIIIC_sub6"/>
    <property type="match status" value="1"/>
</dbReference>
<evidence type="ECO:0000259" key="2">
    <source>
        <dbReference type="Pfam" id="PF10419"/>
    </source>
</evidence>
<dbReference type="EMBL" id="JAFEKC020000004">
    <property type="protein sequence ID" value="KAK0515256.1"/>
    <property type="molecule type" value="Genomic_DNA"/>
</dbReference>
<feature type="compositionally biased region" description="Basic and acidic residues" evidence="1">
    <location>
        <begin position="276"/>
        <end position="294"/>
    </location>
</feature>
<feature type="compositionally biased region" description="Basic residues" evidence="1">
    <location>
        <begin position="299"/>
        <end position="312"/>
    </location>
</feature>
<feature type="compositionally biased region" description="Acidic residues" evidence="1">
    <location>
        <begin position="406"/>
        <end position="425"/>
    </location>
</feature>
<dbReference type="Proteomes" id="UP001166286">
    <property type="component" value="Unassembled WGS sequence"/>
</dbReference>
<feature type="region of interest" description="Disordered" evidence="1">
    <location>
        <begin position="1"/>
        <end position="20"/>
    </location>
</feature>
<reference evidence="3" key="1">
    <citation type="submission" date="2023-03" db="EMBL/GenBank/DDBJ databases">
        <title>Complete genome of Cladonia borealis.</title>
        <authorList>
            <person name="Park H."/>
        </authorList>
    </citation>
    <scope>NUCLEOTIDE SEQUENCE</scope>
    <source>
        <strain evidence="3">ANT050790</strain>
    </source>
</reference>
<accession>A0AA39R871</accession>
<comment type="caution">
    <text evidence="3">The sequence shown here is derived from an EMBL/GenBank/DDBJ whole genome shotgun (WGS) entry which is preliminary data.</text>
</comment>
<evidence type="ECO:0000313" key="4">
    <source>
        <dbReference type="Proteomes" id="UP001166286"/>
    </source>
</evidence>
<proteinExistence type="predicted"/>
<keyword evidence="4" id="KW-1185">Reference proteome</keyword>
<protein>
    <recommendedName>
        <fullName evidence="2">Transcription factor TFIIIC triple barrel domain-containing protein</fullName>
    </recommendedName>
</protein>
<feature type="compositionally biased region" description="Polar residues" evidence="1">
    <location>
        <begin position="185"/>
        <end position="194"/>
    </location>
</feature>
<name>A0AA39R871_9LECA</name>
<dbReference type="Gene3D" id="2.60.40.4370">
    <property type="match status" value="1"/>
</dbReference>
<evidence type="ECO:0000256" key="1">
    <source>
        <dbReference type="SAM" id="MobiDB-lite"/>
    </source>
</evidence>
<dbReference type="AlphaFoldDB" id="A0AA39R871"/>